<dbReference type="GO" id="GO:0003677">
    <property type="term" value="F:DNA binding"/>
    <property type="evidence" value="ECO:0007669"/>
    <property type="project" value="InterPro"/>
</dbReference>
<dbReference type="InterPro" id="IPR039425">
    <property type="entry name" value="RNA_pol_sigma-70-like"/>
</dbReference>
<comment type="caution">
    <text evidence="7">The sequence shown here is derived from an EMBL/GenBank/DDBJ whole genome shotgun (WGS) entry which is preliminary data.</text>
</comment>
<dbReference type="PANTHER" id="PTHR43133:SF46">
    <property type="entry name" value="RNA POLYMERASE SIGMA-70 FACTOR ECF SUBFAMILY"/>
    <property type="match status" value="1"/>
</dbReference>
<protein>
    <recommendedName>
        <fullName evidence="9">RNA polymerase sigma-70 factor</fullName>
    </recommendedName>
</protein>
<gene>
    <name evidence="7" type="ORF">DYBT9275_02238</name>
</gene>
<keyword evidence="2" id="KW-0805">Transcription regulation</keyword>
<dbReference type="InterPro" id="IPR007627">
    <property type="entry name" value="RNA_pol_sigma70_r2"/>
</dbReference>
<dbReference type="InterPro" id="IPR013249">
    <property type="entry name" value="RNA_pol_sigma70_r4_t2"/>
</dbReference>
<evidence type="ECO:0000259" key="6">
    <source>
        <dbReference type="Pfam" id="PF08281"/>
    </source>
</evidence>
<feature type="domain" description="RNA polymerase sigma-70 region 2" evidence="5">
    <location>
        <begin position="29"/>
        <end position="94"/>
    </location>
</feature>
<dbReference type="NCBIfam" id="TIGR02937">
    <property type="entry name" value="sigma70-ECF"/>
    <property type="match status" value="1"/>
</dbReference>
<dbReference type="InterPro" id="IPR013325">
    <property type="entry name" value="RNA_pol_sigma_r2"/>
</dbReference>
<dbReference type="Pfam" id="PF04542">
    <property type="entry name" value="Sigma70_r2"/>
    <property type="match status" value="1"/>
</dbReference>
<dbReference type="InterPro" id="IPR036388">
    <property type="entry name" value="WH-like_DNA-bd_sf"/>
</dbReference>
<dbReference type="SUPFAM" id="SSF88946">
    <property type="entry name" value="Sigma2 domain of RNA polymerase sigma factors"/>
    <property type="match status" value="1"/>
</dbReference>
<dbReference type="InterPro" id="IPR014327">
    <property type="entry name" value="RNA_pol_sigma70_bacteroid"/>
</dbReference>
<evidence type="ECO:0000313" key="7">
    <source>
        <dbReference type="EMBL" id="CAG4999480.1"/>
    </source>
</evidence>
<dbReference type="InterPro" id="IPR014284">
    <property type="entry name" value="RNA_pol_sigma-70_dom"/>
</dbReference>
<keyword evidence="4" id="KW-0804">Transcription</keyword>
<dbReference type="PANTHER" id="PTHR43133">
    <property type="entry name" value="RNA POLYMERASE ECF-TYPE SIGMA FACTO"/>
    <property type="match status" value="1"/>
</dbReference>
<dbReference type="Gene3D" id="1.10.10.10">
    <property type="entry name" value="Winged helix-like DNA-binding domain superfamily/Winged helix DNA-binding domain"/>
    <property type="match status" value="1"/>
</dbReference>
<comment type="similarity">
    <text evidence="1">Belongs to the sigma-70 factor family. ECF subfamily.</text>
</comment>
<dbReference type="RefSeq" id="WP_215238891.1">
    <property type="nucleotide sequence ID" value="NZ_CAJRAF010000002.1"/>
</dbReference>
<dbReference type="Proteomes" id="UP000680038">
    <property type="component" value="Unassembled WGS sequence"/>
</dbReference>
<name>A0A916NC38_9BACT</name>
<evidence type="ECO:0000256" key="4">
    <source>
        <dbReference type="ARBA" id="ARBA00023163"/>
    </source>
</evidence>
<evidence type="ECO:0000256" key="2">
    <source>
        <dbReference type="ARBA" id="ARBA00023015"/>
    </source>
</evidence>
<keyword evidence="3" id="KW-0731">Sigma factor</keyword>
<dbReference type="AlphaFoldDB" id="A0A916NC38"/>
<reference evidence="7" key="1">
    <citation type="submission" date="2021-04" db="EMBL/GenBank/DDBJ databases">
        <authorList>
            <person name="Rodrigo-Torres L."/>
            <person name="Arahal R. D."/>
            <person name="Lucena T."/>
        </authorList>
    </citation>
    <scope>NUCLEOTIDE SEQUENCE</scope>
    <source>
        <strain evidence="7">CECT 9275</strain>
    </source>
</reference>
<accession>A0A916NC38</accession>
<proteinExistence type="inferred from homology"/>
<feature type="domain" description="RNA polymerase sigma factor 70 region 4 type 2" evidence="6">
    <location>
        <begin position="127"/>
        <end position="178"/>
    </location>
</feature>
<keyword evidence="8" id="KW-1185">Reference proteome</keyword>
<dbReference type="EMBL" id="CAJRAF010000002">
    <property type="protein sequence ID" value="CAG4999480.1"/>
    <property type="molecule type" value="Genomic_DNA"/>
</dbReference>
<evidence type="ECO:0000259" key="5">
    <source>
        <dbReference type="Pfam" id="PF04542"/>
    </source>
</evidence>
<dbReference type="NCBIfam" id="TIGR02985">
    <property type="entry name" value="Sig70_bacteroi1"/>
    <property type="match status" value="1"/>
</dbReference>
<evidence type="ECO:0000256" key="3">
    <source>
        <dbReference type="ARBA" id="ARBA00023082"/>
    </source>
</evidence>
<dbReference type="SUPFAM" id="SSF88659">
    <property type="entry name" value="Sigma3 and sigma4 domains of RNA polymerase sigma factors"/>
    <property type="match status" value="1"/>
</dbReference>
<evidence type="ECO:0008006" key="9">
    <source>
        <dbReference type="Google" id="ProtNLM"/>
    </source>
</evidence>
<evidence type="ECO:0000256" key="1">
    <source>
        <dbReference type="ARBA" id="ARBA00010641"/>
    </source>
</evidence>
<dbReference type="GO" id="GO:0006352">
    <property type="term" value="P:DNA-templated transcription initiation"/>
    <property type="evidence" value="ECO:0007669"/>
    <property type="project" value="InterPro"/>
</dbReference>
<evidence type="ECO:0000313" key="8">
    <source>
        <dbReference type="Proteomes" id="UP000680038"/>
    </source>
</evidence>
<dbReference type="GO" id="GO:0016987">
    <property type="term" value="F:sigma factor activity"/>
    <property type="evidence" value="ECO:0007669"/>
    <property type="project" value="UniProtKB-KW"/>
</dbReference>
<dbReference type="InterPro" id="IPR013324">
    <property type="entry name" value="RNA_pol_sigma_r3/r4-like"/>
</dbReference>
<dbReference type="Pfam" id="PF08281">
    <property type="entry name" value="Sigma70_r4_2"/>
    <property type="match status" value="1"/>
</dbReference>
<sequence length="187" mass="21536">MTALSNASTDHDLFRQLGTGDSLAAFDLLFERYWKKLYAIAYVRLKSDQEAQDCVQEVFVNLWAKKGDIVTPLSIQAYLFTAVRNKVYNQLHARQIRDKHYIQYLKEVSSVQPNFGGGLEEEELNVIIEAEIAGMPDQMRKIYMLSRDENLSGVEIAGMLNLSHQTVRNQISTALKRIRERIAYYQL</sequence>
<organism evidence="7 8">
    <name type="scientific">Dyadobacter helix</name>
    <dbReference type="NCBI Taxonomy" id="2822344"/>
    <lineage>
        <taxon>Bacteria</taxon>
        <taxon>Pseudomonadati</taxon>
        <taxon>Bacteroidota</taxon>
        <taxon>Cytophagia</taxon>
        <taxon>Cytophagales</taxon>
        <taxon>Spirosomataceae</taxon>
        <taxon>Dyadobacter</taxon>
    </lineage>
</organism>
<dbReference type="Gene3D" id="1.10.1740.10">
    <property type="match status" value="1"/>
</dbReference>